<evidence type="ECO:0000313" key="1">
    <source>
        <dbReference type="EnsemblPlants" id="AET6Gv20900500.3"/>
    </source>
</evidence>
<dbReference type="AlphaFoldDB" id="A0A453PXY5"/>
<dbReference type="Gramene" id="AET6Gv20900500.3">
    <property type="protein sequence ID" value="AET6Gv20900500.3"/>
    <property type="gene ID" value="AET6Gv20900500"/>
</dbReference>
<protein>
    <submittedName>
        <fullName evidence="1">Uncharacterized protein</fullName>
    </submittedName>
</protein>
<organism evidence="1 2">
    <name type="scientific">Aegilops tauschii subsp. strangulata</name>
    <name type="common">Goatgrass</name>
    <dbReference type="NCBI Taxonomy" id="200361"/>
    <lineage>
        <taxon>Eukaryota</taxon>
        <taxon>Viridiplantae</taxon>
        <taxon>Streptophyta</taxon>
        <taxon>Embryophyta</taxon>
        <taxon>Tracheophyta</taxon>
        <taxon>Spermatophyta</taxon>
        <taxon>Magnoliopsida</taxon>
        <taxon>Liliopsida</taxon>
        <taxon>Poales</taxon>
        <taxon>Poaceae</taxon>
        <taxon>BOP clade</taxon>
        <taxon>Pooideae</taxon>
        <taxon>Triticodae</taxon>
        <taxon>Triticeae</taxon>
        <taxon>Triticinae</taxon>
        <taxon>Aegilops</taxon>
    </lineage>
</organism>
<dbReference type="Proteomes" id="UP000015105">
    <property type="component" value="Chromosome 6D"/>
</dbReference>
<reference evidence="1" key="4">
    <citation type="submission" date="2019-03" db="UniProtKB">
        <authorList>
            <consortium name="EnsemblPlants"/>
        </authorList>
    </citation>
    <scope>IDENTIFICATION</scope>
</reference>
<name>A0A453PXY5_AEGTS</name>
<evidence type="ECO:0000313" key="2">
    <source>
        <dbReference type="Proteomes" id="UP000015105"/>
    </source>
</evidence>
<accession>A0A453PXY5</accession>
<reference evidence="2" key="1">
    <citation type="journal article" date="2014" name="Science">
        <title>Ancient hybridizations among the ancestral genomes of bread wheat.</title>
        <authorList>
            <consortium name="International Wheat Genome Sequencing Consortium,"/>
            <person name="Marcussen T."/>
            <person name="Sandve S.R."/>
            <person name="Heier L."/>
            <person name="Spannagl M."/>
            <person name="Pfeifer M."/>
            <person name="Jakobsen K.S."/>
            <person name="Wulff B.B."/>
            <person name="Steuernagel B."/>
            <person name="Mayer K.F."/>
            <person name="Olsen O.A."/>
        </authorList>
    </citation>
    <scope>NUCLEOTIDE SEQUENCE [LARGE SCALE GENOMIC DNA]</scope>
    <source>
        <strain evidence="2">cv. AL8/78</strain>
    </source>
</reference>
<proteinExistence type="predicted"/>
<reference evidence="1" key="3">
    <citation type="journal article" date="2017" name="Nature">
        <title>Genome sequence of the progenitor of the wheat D genome Aegilops tauschii.</title>
        <authorList>
            <person name="Luo M.C."/>
            <person name="Gu Y.Q."/>
            <person name="Puiu D."/>
            <person name="Wang H."/>
            <person name="Twardziok S.O."/>
            <person name="Deal K.R."/>
            <person name="Huo N."/>
            <person name="Zhu T."/>
            <person name="Wang L."/>
            <person name="Wang Y."/>
            <person name="McGuire P.E."/>
            <person name="Liu S."/>
            <person name="Long H."/>
            <person name="Ramasamy R.K."/>
            <person name="Rodriguez J.C."/>
            <person name="Van S.L."/>
            <person name="Yuan L."/>
            <person name="Wang Z."/>
            <person name="Xia Z."/>
            <person name="Xiao L."/>
            <person name="Anderson O.D."/>
            <person name="Ouyang S."/>
            <person name="Liang Y."/>
            <person name="Zimin A.V."/>
            <person name="Pertea G."/>
            <person name="Qi P."/>
            <person name="Bennetzen J.L."/>
            <person name="Dai X."/>
            <person name="Dawson M.W."/>
            <person name="Muller H.G."/>
            <person name="Kugler K."/>
            <person name="Rivarola-Duarte L."/>
            <person name="Spannagl M."/>
            <person name="Mayer K.F.X."/>
            <person name="Lu F.H."/>
            <person name="Bevan M.W."/>
            <person name="Leroy P."/>
            <person name="Li P."/>
            <person name="You F.M."/>
            <person name="Sun Q."/>
            <person name="Liu Z."/>
            <person name="Lyons E."/>
            <person name="Wicker T."/>
            <person name="Salzberg S.L."/>
            <person name="Devos K.M."/>
            <person name="Dvorak J."/>
        </authorList>
    </citation>
    <scope>NUCLEOTIDE SEQUENCE [LARGE SCALE GENOMIC DNA]</scope>
    <source>
        <strain evidence="1">cv. AL8/78</strain>
    </source>
</reference>
<dbReference type="EnsemblPlants" id="AET6Gv20900500.3">
    <property type="protein sequence ID" value="AET6Gv20900500.3"/>
    <property type="gene ID" value="AET6Gv20900500"/>
</dbReference>
<reference evidence="1" key="5">
    <citation type="journal article" date="2021" name="G3 (Bethesda)">
        <title>Aegilops tauschii genome assembly Aet v5.0 features greater sequence contiguity and improved annotation.</title>
        <authorList>
            <person name="Wang L."/>
            <person name="Zhu T."/>
            <person name="Rodriguez J.C."/>
            <person name="Deal K.R."/>
            <person name="Dubcovsky J."/>
            <person name="McGuire P.E."/>
            <person name="Lux T."/>
            <person name="Spannagl M."/>
            <person name="Mayer K.F.X."/>
            <person name="Baldrich P."/>
            <person name="Meyers B.C."/>
            <person name="Huo N."/>
            <person name="Gu Y.Q."/>
            <person name="Zhou H."/>
            <person name="Devos K.M."/>
            <person name="Bennetzen J.L."/>
            <person name="Unver T."/>
            <person name="Budak H."/>
            <person name="Gulick P.J."/>
            <person name="Galiba G."/>
            <person name="Kalapos B."/>
            <person name="Nelson D.R."/>
            <person name="Li P."/>
            <person name="You F.M."/>
            <person name="Luo M.C."/>
            <person name="Dvorak J."/>
        </authorList>
    </citation>
    <scope>NUCLEOTIDE SEQUENCE [LARGE SCALE GENOMIC DNA]</scope>
    <source>
        <strain evidence="1">cv. AL8/78</strain>
    </source>
</reference>
<keyword evidence="2" id="KW-1185">Reference proteome</keyword>
<reference evidence="2" key="2">
    <citation type="journal article" date="2017" name="Nat. Plants">
        <title>The Aegilops tauschii genome reveals multiple impacts of transposons.</title>
        <authorList>
            <person name="Zhao G."/>
            <person name="Zou C."/>
            <person name="Li K."/>
            <person name="Wang K."/>
            <person name="Li T."/>
            <person name="Gao L."/>
            <person name="Zhang X."/>
            <person name="Wang H."/>
            <person name="Yang Z."/>
            <person name="Liu X."/>
            <person name="Jiang W."/>
            <person name="Mao L."/>
            <person name="Kong X."/>
            <person name="Jiao Y."/>
            <person name="Jia J."/>
        </authorList>
    </citation>
    <scope>NUCLEOTIDE SEQUENCE [LARGE SCALE GENOMIC DNA]</scope>
    <source>
        <strain evidence="2">cv. AL8/78</strain>
    </source>
</reference>
<sequence>MLAIMISTLGSRQSPLERTHRLPSAMHQQGGLEHLTHQRAGRDAAAPLARLPAALWHERLRHPRRLRAARPLRD</sequence>